<dbReference type="PROSITE" id="PS51337">
    <property type="entry name" value="B12_BINDING_NTER"/>
    <property type="match status" value="1"/>
</dbReference>
<dbReference type="FunFam" id="1.10.1240.10:FF:000001">
    <property type="entry name" value="Methionine synthase"/>
    <property type="match status" value="1"/>
</dbReference>
<dbReference type="Gene3D" id="1.10.1240.10">
    <property type="entry name" value="Methionine synthase domain"/>
    <property type="match status" value="1"/>
</dbReference>
<dbReference type="GO" id="GO:0046872">
    <property type="term" value="F:metal ion binding"/>
    <property type="evidence" value="ECO:0007669"/>
    <property type="project" value="UniProtKB-KW"/>
</dbReference>
<dbReference type="Proteomes" id="UP001174909">
    <property type="component" value="Unassembled WGS sequence"/>
</dbReference>
<evidence type="ECO:0000313" key="8">
    <source>
        <dbReference type="EMBL" id="CAI8000481.1"/>
    </source>
</evidence>
<organism evidence="8 9">
    <name type="scientific">Geodia barretti</name>
    <name type="common">Barrett's horny sponge</name>
    <dbReference type="NCBI Taxonomy" id="519541"/>
    <lineage>
        <taxon>Eukaryota</taxon>
        <taxon>Metazoa</taxon>
        <taxon>Porifera</taxon>
        <taxon>Demospongiae</taxon>
        <taxon>Heteroscleromorpha</taxon>
        <taxon>Tetractinellida</taxon>
        <taxon>Astrophorina</taxon>
        <taxon>Geodiidae</taxon>
        <taxon>Geodia</taxon>
    </lineage>
</organism>
<comment type="caution">
    <text evidence="8">The sequence shown here is derived from an EMBL/GenBank/DDBJ whole genome shotgun (WGS) entry which is preliminary data.</text>
</comment>
<keyword evidence="3" id="KW-0949">S-adenosyl-L-methionine</keyword>
<comment type="similarity">
    <text evidence="1">Belongs to the vitamin-B12 dependent methionine synthase family.</text>
</comment>
<evidence type="ECO:0000256" key="6">
    <source>
        <dbReference type="ARBA" id="ARBA00023285"/>
    </source>
</evidence>
<dbReference type="GO" id="GO:0046653">
    <property type="term" value="P:tetrahydrofolate metabolic process"/>
    <property type="evidence" value="ECO:0007669"/>
    <property type="project" value="TreeGrafter"/>
</dbReference>
<accession>A0AA35VZI5</accession>
<gene>
    <name evidence="8" type="ORF">GBAR_LOCUS2953</name>
</gene>
<evidence type="ECO:0000313" key="9">
    <source>
        <dbReference type="Proteomes" id="UP001174909"/>
    </source>
</evidence>
<evidence type="ECO:0000256" key="1">
    <source>
        <dbReference type="ARBA" id="ARBA00010398"/>
    </source>
</evidence>
<keyword evidence="2" id="KW-0808">Transferase</keyword>
<sequence length="162" mass="18248">MHSVFLFHAVKEGMDMGIVNAGNLPVYTDIPGDLVTLCENLIWDTDPEGTEKLLTYAQYNNSSSTLSYLKDFQLCRTEGKKVVESQDWRNSSVEERLQYSLVKGVDKYIEGDAEEARLNKLMYPRTLNIIEGPLMEGMSIVGDLFGSGKMFLPQVCLFLSSF</sequence>
<reference evidence="8" key="1">
    <citation type="submission" date="2023-03" db="EMBL/GenBank/DDBJ databases">
        <authorList>
            <person name="Steffen K."/>
            <person name="Cardenas P."/>
        </authorList>
    </citation>
    <scope>NUCLEOTIDE SEQUENCE</scope>
</reference>
<evidence type="ECO:0000256" key="2">
    <source>
        <dbReference type="ARBA" id="ARBA00022679"/>
    </source>
</evidence>
<proteinExistence type="inferred from homology"/>
<dbReference type="InterPro" id="IPR036594">
    <property type="entry name" value="Meth_synthase_dom"/>
</dbReference>
<dbReference type="InterPro" id="IPR050554">
    <property type="entry name" value="Met_Synthase/Corrinoid"/>
</dbReference>
<evidence type="ECO:0000256" key="3">
    <source>
        <dbReference type="ARBA" id="ARBA00022691"/>
    </source>
</evidence>
<keyword evidence="5" id="KW-0677">Repeat</keyword>
<keyword evidence="9" id="KW-1185">Reference proteome</keyword>
<evidence type="ECO:0000259" key="7">
    <source>
        <dbReference type="PROSITE" id="PS51337"/>
    </source>
</evidence>
<feature type="domain" description="B12-binding N-terminal" evidence="7">
    <location>
        <begin position="84"/>
        <end position="162"/>
    </location>
</feature>
<dbReference type="InterPro" id="IPR003759">
    <property type="entry name" value="Cbl-bd_cap"/>
</dbReference>
<dbReference type="SUPFAM" id="SSF47644">
    <property type="entry name" value="Methionine synthase domain"/>
    <property type="match status" value="1"/>
</dbReference>
<keyword evidence="6" id="KW-0170">Cobalt</keyword>
<keyword evidence="4" id="KW-0479">Metal-binding</keyword>
<dbReference type="Pfam" id="PF02607">
    <property type="entry name" value="B12-binding_2"/>
    <property type="match status" value="1"/>
</dbReference>
<dbReference type="SUPFAM" id="SSF51717">
    <property type="entry name" value="Dihydropteroate synthetase-like"/>
    <property type="match status" value="1"/>
</dbReference>
<evidence type="ECO:0000256" key="5">
    <source>
        <dbReference type="ARBA" id="ARBA00022737"/>
    </source>
</evidence>
<dbReference type="GO" id="GO:0008705">
    <property type="term" value="F:methionine synthase activity"/>
    <property type="evidence" value="ECO:0007669"/>
    <property type="project" value="TreeGrafter"/>
</dbReference>
<evidence type="ECO:0000256" key="4">
    <source>
        <dbReference type="ARBA" id="ARBA00022723"/>
    </source>
</evidence>
<dbReference type="GO" id="GO:0005829">
    <property type="term" value="C:cytosol"/>
    <property type="evidence" value="ECO:0007669"/>
    <property type="project" value="TreeGrafter"/>
</dbReference>
<dbReference type="GO" id="GO:0050667">
    <property type="term" value="P:homocysteine metabolic process"/>
    <property type="evidence" value="ECO:0007669"/>
    <property type="project" value="TreeGrafter"/>
</dbReference>
<dbReference type="SMART" id="SM01018">
    <property type="entry name" value="B12-binding_2"/>
    <property type="match status" value="1"/>
</dbReference>
<dbReference type="PANTHER" id="PTHR45833">
    <property type="entry name" value="METHIONINE SYNTHASE"/>
    <property type="match status" value="1"/>
</dbReference>
<dbReference type="Gene3D" id="3.20.20.20">
    <property type="entry name" value="Dihydropteroate synthase-like"/>
    <property type="match status" value="1"/>
</dbReference>
<dbReference type="PANTHER" id="PTHR45833:SF1">
    <property type="entry name" value="METHIONINE SYNTHASE"/>
    <property type="match status" value="1"/>
</dbReference>
<dbReference type="EMBL" id="CASHTH010000404">
    <property type="protein sequence ID" value="CAI8000481.1"/>
    <property type="molecule type" value="Genomic_DNA"/>
</dbReference>
<dbReference type="AlphaFoldDB" id="A0AA35VZI5"/>
<name>A0AA35VZI5_GEOBA</name>
<dbReference type="InterPro" id="IPR011005">
    <property type="entry name" value="Dihydropteroate_synth-like_sf"/>
</dbReference>
<protein>
    <submittedName>
        <fullName evidence="8">Methionine synthase</fullName>
    </submittedName>
</protein>